<evidence type="ECO:0008006" key="2">
    <source>
        <dbReference type="Google" id="ProtNLM"/>
    </source>
</evidence>
<proteinExistence type="predicted"/>
<dbReference type="PANTHER" id="PTHR40267">
    <property type="entry name" value="BLR3294 PROTEIN"/>
    <property type="match status" value="1"/>
</dbReference>
<evidence type="ECO:0000313" key="1">
    <source>
        <dbReference type="EMBL" id="SUZ98103.1"/>
    </source>
</evidence>
<dbReference type="Pfam" id="PF17645">
    <property type="entry name" value="Amdase"/>
    <property type="match status" value="1"/>
</dbReference>
<dbReference type="InterPro" id="IPR026286">
    <property type="entry name" value="MaiA/AMDase"/>
</dbReference>
<organism evidence="1">
    <name type="scientific">marine metagenome</name>
    <dbReference type="NCBI Taxonomy" id="408172"/>
    <lineage>
        <taxon>unclassified sequences</taxon>
        <taxon>metagenomes</taxon>
        <taxon>ecological metagenomes</taxon>
    </lineage>
</organism>
<dbReference type="AlphaFoldDB" id="A0A381SAF4"/>
<dbReference type="PANTHER" id="PTHR40267:SF1">
    <property type="entry name" value="BLR3294 PROTEIN"/>
    <property type="match status" value="1"/>
</dbReference>
<reference evidence="1" key="1">
    <citation type="submission" date="2018-05" db="EMBL/GenBank/DDBJ databases">
        <authorList>
            <person name="Lanie J.A."/>
            <person name="Ng W.-L."/>
            <person name="Kazmierczak K.M."/>
            <person name="Andrzejewski T.M."/>
            <person name="Davidsen T.M."/>
            <person name="Wayne K.J."/>
            <person name="Tettelin H."/>
            <person name="Glass J.I."/>
            <person name="Rusch D."/>
            <person name="Podicherti R."/>
            <person name="Tsui H.-C.T."/>
            <person name="Winkler M.E."/>
        </authorList>
    </citation>
    <scope>NUCLEOTIDE SEQUENCE</scope>
</reference>
<dbReference type="PIRSF" id="PIRSF015736">
    <property type="entry name" value="MI"/>
    <property type="match status" value="1"/>
</dbReference>
<dbReference type="Gene3D" id="3.40.50.12500">
    <property type="match status" value="1"/>
</dbReference>
<name>A0A381SAF4_9ZZZZ</name>
<sequence>MNDRANILSMPCVLDEGIASRARIGLVVLASDHTVEYEFRQVVTMPGVAIYQTRIPNSPEITTDSLRAMETDIADQAAVILPGVELDVLAYGCTSASIVLGEDRVFELIKKGRPEAQPTTPVTAAFAAFRAFQSRRIGVVTPYSEDINRTVRQYFIDNGLQVPVFGSFNQTDDNRAARISTDSIRDAIMSVGSHTEVETVFLSCTSLRLTDRVDDIESQLGKPVTSSNHALIWHALRLAGVSEPIDGYGSLYQLPAHGT</sequence>
<protein>
    <recommendedName>
        <fullName evidence="2">Asp/Glu racemase</fullName>
    </recommendedName>
</protein>
<gene>
    <name evidence="1" type="ORF">METZ01_LOCUS50957</name>
</gene>
<dbReference type="EMBL" id="UINC01002573">
    <property type="protein sequence ID" value="SUZ98103.1"/>
    <property type="molecule type" value="Genomic_DNA"/>
</dbReference>
<dbReference type="InterPro" id="IPR053714">
    <property type="entry name" value="Iso_Racemase_Enz_sf"/>
</dbReference>
<accession>A0A381SAF4</accession>